<reference evidence="1 2" key="1">
    <citation type="journal article" date="2020" name="Genomics">
        <title>Complete, high-quality genomes from long-read metagenomic sequencing of two wolf lichen thalli reveals enigmatic genome architecture.</title>
        <authorList>
            <person name="McKenzie S.K."/>
            <person name="Walston R.F."/>
            <person name="Allen J.L."/>
        </authorList>
    </citation>
    <scope>NUCLEOTIDE SEQUENCE [LARGE SCALE GENOMIC DNA]</scope>
    <source>
        <strain evidence="1">WasteWater1</strain>
    </source>
</reference>
<organism evidence="1 2">
    <name type="scientific">Letharia lupina</name>
    <dbReference type="NCBI Taxonomy" id="560253"/>
    <lineage>
        <taxon>Eukaryota</taxon>
        <taxon>Fungi</taxon>
        <taxon>Dikarya</taxon>
        <taxon>Ascomycota</taxon>
        <taxon>Pezizomycotina</taxon>
        <taxon>Lecanoromycetes</taxon>
        <taxon>OSLEUM clade</taxon>
        <taxon>Lecanoromycetidae</taxon>
        <taxon>Lecanorales</taxon>
        <taxon>Lecanorineae</taxon>
        <taxon>Parmeliaceae</taxon>
        <taxon>Letharia</taxon>
    </lineage>
</organism>
<comment type="caution">
    <text evidence="1">The sequence shown here is derived from an EMBL/GenBank/DDBJ whole genome shotgun (WGS) entry which is preliminary data.</text>
</comment>
<evidence type="ECO:0000313" key="1">
    <source>
        <dbReference type="EMBL" id="KAF6218024.1"/>
    </source>
</evidence>
<gene>
    <name evidence="1" type="ORF">HO133_006436</name>
</gene>
<evidence type="ECO:0000313" key="2">
    <source>
        <dbReference type="Proteomes" id="UP000593566"/>
    </source>
</evidence>
<keyword evidence="2" id="KW-1185">Reference proteome</keyword>
<dbReference type="EMBL" id="JACCJB010000024">
    <property type="protein sequence ID" value="KAF6218024.1"/>
    <property type="molecule type" value="Genomic_DNA"/>
</dbReference>
<sequence>MNPPATQLSGAHNGDSRAYLITNVGNYPAMFIFQSKTPFIHSRLYHSALPKMMQDAFAIYALDLTMTETNKLAVFHIMEAKVAELIHKSNEATWPIADNLAGVQALILVHIIQLFDGDIRQRALAEQNEVILVRWTDQLHMRTKNELVASNSPVWPSWIFAESLRRTILMSHLLRGLYSCIKLGFCHNVASLAPSLFTARAPQWDNPVGDTLKCVEQSQSPPVVSYYDFVLMSDKRRPIQAEAFERLLLVACKGEECIDTLEPDLLSQEVYR</sequence>
<dbReference type="AlphaFoldDB" id="A0A8H6C718"/>
<dbReference type="Proteomes" id="UP000593566">
    <property type="component" value="Unassembled WGS sequence"/>
</dbReference>
<proteinExistence type="predicted"/>
<dbReference type="GeneID" id="59334837"/>
<name>A0A8H6C718_9LECA</name>
<accession>A0A8H6C718</accession>
<dbReference type="RefSeq" id="XP_037147459.1">
    <property type="nucleotide sequence ID" value="XM_037297334.1"/>
</dbReference>
<protein>
    <submittedName>
        <fullName evidence="1">Uncharacterized protein</fullName>
    </submittedName>
</protein>